<comment type="subcellular location">
    <subcellularLocation>
        <location evidence="13">Cytoplasm</location>
    </subcellularLocation>
</comment>
<dbReference type="eggNOG" id="COG0441">
    <property type="taxonomic scope" value="Bacteria"/>
</dbReference>
<keyword evidence="17" id="KW-1185">Reference proteome</keyword>
<dbReference type="PROSITE" id="PS50862">
    <property type="entry name" value="AA_TRNA_LIGASE_II"/>
    <property type="match status" value="1"/>
</dbReference>
<dbReference type="FunFam" id="3.10.20.30:FF:000005">
    <property type="entry name" value="Threonine--tRNA ligase"/>
    <property type="match status" value="1"/>
</dbReference>
<evidence type="ECO:0000256" key="8">
    <source>
        <dbReference type="ARBA" id="ARBA00022840"/>
    </source>
</evidence>
<keyword evidence="7 13" id="KW-0862">Zinc</keyword>
<dbReference type="SUPFAM" id="SSF55186">
    <property type="entry name" value="ThrRS/AlaRS common domain"/>
    <property type="match status" value="1"/>
</dbReference>
<feature type="binding site" evidence="13">
    <location>
        <position position="412"/>
    </location>
    <ligand>
        <name>Zn(2+)</name>
        <dbReference type="ChEBI" id="CHEBI:29105"/>
        <note>catalytic</note>
    </ligand>
</feature>
<keyword evidence="5 13" id="KW-0479">Metal-binding</keyword>
<proteinExistence type="inferred from homology"/>
<dbReference type="HAMAP" id="MF_00184">
    <property type="entry name" value="Thr_tRNA_synth"/>
    <property type="match status" value="1"/>
</dbReference>
<dbReference type="Gene3D" id="3.30.930.10">
    <property type="entry name" value="Bira Bifunctional Protein, Domain 2"/>
    <property type="match status" value="1"/>
</dbReference>
<protein>
    <recommendedName>
        <fullName evidence="13">Threonine--tRNA ligase</fullName>
        <ecNumber evidence="13">6.1.1.3</ecNumber>
    </recommendedName>
    <alternativeName>
        <fullName evidence="13">Threonyl-tRNA synthetase</fullName>
        <shortName evidence="13">ThrRS</shortName>
    </alternativeName>
</protein>
<dbReference type="SUPFAM" id="SSF81271">
    <property type="entry name" value="TGS-like"/>
    <property type="match status" value="1"/>
</dbReference>
<dbReference type="Pfam" id="PF03129">
    <property type="entry name" value="HGTP_anticodon"/>
    <property type="match status" value="1"/>
</dbReference>
<dbReference type="InterPro" id="IPR033728">
    <property type="entry name" value="ThrRS_core"/>
</dbReference>
<dbReference type="Gene3D" id="3.10.20.30">
    <property type="match status" value="1"/>
</dbReference>
<dbReference type="InterPro" id="IPR045864">
    <property type="entry name" value="aa-tRNA-synth_II/BPL/LPL"/>
</dbReference>
<reference evidence="17" key="1">
    <citation type="journal article" date="2010" name="PLoS ONE">
        <title>The complete genome sequence of Cupriavidus metallidurans strain CH34, a master survivalist in harsh and anthropogenic environments.</title>
        <authorList>
            <person name="Janssen P.J."/>
            <person name="Van Houdt R."/>
            <person name="Moors H."/>
            <person name="Monsieurs P."/>
            <person name="Morin N."/>
            <person name="Michaux A."/>
            <person name="Benotmane M.A."/>
            <person name="Leys N."/>
            <person name="Vallaeys T."/>
            <person name="Lapidus A."/>
            <person name="Monchy S."/>
            <person name="Medigue C."/>
            <person name="Taghavi S."/>
            <person name="McCorkle S."/>
            <person name="Dunn J."/>
            <person name="van der Lelie D."/>
            <person name="Mergeay M."/>
        </authorList>
    </citation>
    <scope>NUCLEOTIDE SEQUENCE [LARGE SCALE GENOMIC DNA]</scope>
    <source>
        <strain evidence="17">ATCC 43123 / DSM 2839 / NBRC 102507 / CH34</strain>
    </source>
</reference>
<evidence type="ECO:0000256" key="4">
    <source>
        <dbReference type="ARBA" id="ARBA00022598"/>
    </source>
</evidence>
<dbReference type="GO" id="GO:0005829">
    <property type="term" value="C:cytosol"/>
    <property type="evidence" value="ECO:0007669"/>
    <property type="project" value="TreeGrafter"/>
</dbReference>
<dbReference type="KEGG" id="rme:Rmet_1160"/>
<dbReference type="GO" id="GO:0004829">
    <property type="term" value="F:threonine-tRNA ligase activity"/>
    <property type="evidence" value="ECO:0007669"/>
    <property type="project" value="UniProtKB-UniRule"/>
</dbReference>
<evidence type="ECO:0000256" key="12">
    <source>
        <dbReference type="ARBA" id="ARBA00049515"/>
    </source>
</evidence>
<evidence type="ECO:0000256" key="1">
    <source>
        <dbReference type="ARBA" id="ARBA00008226"/>
    </source>
</evidence>
<comment type="catalytic activity">
    <reaction evidence="12 13">
        <text>tRNA(Thr) + L-threonine + ATP = L-threonyl-tRNA(Thr) + AMP + diphosphate + H(+)</text>
        <dbReference type="Rhea" id="RHEA:24624"/>
        <dbReference type="Rhea" id="RHEA-COMP:9670"/>
        <dbReference type="Rhea" id="RHEA-COMP:9704"/>
        <dbReference type="ChEBI" id="CHEBI:15378"/>
        <dbReference type="ChEBI" id="CHEBI:30616"/>
        <dbReference type="ChEBI" id="CHEBI:33019"/>
        <dbReference type="ChEBI" id="CHEBI:57926"/>
        <dbReference type="ChEBI" id="CHEBI:78442"/>
        <dbReference type="ChEBI" id="CHEBI:78534"/>
        <dbReference type="ChEBI" id="CHEBI:456215"/>
        <dbReference type="EC" id="6.1.1.3"/>
    </reaction>
</comment>
<keyword evidence="11 13" id="KW-0030">Aminoacyl-tRNA synthetase</keyword>
<evidence type="ECO:0000256" key="11">
    <source>
        <dbReference type="ARBA" id="ARBA00023146"/>
    </source>
</evidence>
<evidence type="ECO:0000256" key="5">
    <source>
        <dbReference type="ARBA" id="ARBA00022723"/>
    </source>
</evidence>
<feature type="binding site" evidence="13">
    <location>
        <position position="538"/>
    </location>
    <ligand>
        <name>Zn(2+)</name>
        <dbReference type="ChEBI" id="CHEBI:29105"/>
        <note>catalytic</note>
    </ligand>
</feature>
<sequence length="663" mass="75034">MGRRHKRSYAPLATSPEGRCSGILERCKMIVITLPDGSRREYPGPVTVAEVAQSIGSGLAKAALAGKVDGRMVDTSFRIDQDASLSIVTDKDADGVDVIRHSTAHLLAYAVKELYPDAQVTIGPVIDNGFYYDFSYKRPFTPEDLAAIEKKMTELARKDEKVSREVWNRDEAVALFESMGEKYKAEIIASIPADQEIGLYREGSFVDLCRGPHVPSTGKLKVFKLMKVAGAYWRGDSNNEMLQRIYGTAWAKKEDQDAYLHMLEEAEKRDHRRLGKTLDLFHLQEEAPGMVFWHPKGWQVWQAVEQYMRGRLGQAGYEEVRTPQVMDRSLWERSGHWDNYKENMFVTESEKRDYAIKPMNCPGHVQIFNHGLRSYRDLPLRLAEFGACHRNEPSGALHGLMRVRGFVQDDAHIFCTEEQIVEEAKAFNELAFSIYDDFGFKDVAVKLSLRPEKRAGSDAVWDHAEDGLRLALRACGVEWEELPGEGAFYGPKVEYHIKDAIGRSWQCGTLQLDLVLPERLGAEYVSEDNSRKRPVMLHRAILGSFERFLGILLENHAGALPAWLAPEQVVVMNIAESQSEYAENVVQLLQKQGFRAKADLRNEKITYKIREHSLQKIPYLLVIGDKERDANQVAVRARGNVDLGVMPVSAFVERLQQDVSSKA</sequence>
<dbReference type="GO" id="GO:0006435">
    <property type="term" value="P:threonyl-tRNA aminoacylation"/>
    <property type="evidence" value="ECO:0007669"/>
    <property type="project" value="UniProtKB-UniRule"/>
</dbReference>
<dbReference type="Pfam" id="PF00587">
    <property type="entry name" value="tRNA-synt_2b"/>
    <property type="match status" value="1"/>
</dbReference>
<dbReference type="Pfam" id="PF02824">
    <property type="entry name" value="TGS"/>
    <property type="match status" value="1"/>
</dbReference>
<dbReference type="InterPro" id="IPR006195">
    <property type="entry name" value="aa-tRNA-synth_II"/>
</dbReference>
<dbReference type="CDD" id="cd00771">
    <property type="entry name" value="ThrRS_core"/>
    <property type="match status" value="1"/>
</dbReference>
<evidence type="ECO:0000256" key="9">
    <source>
        <dbReference type="ARBA" id="ARBA00022884"/>
    </source>
</evidence>
<feature type="region of interest" description="Catalytic" evidence="13">
    <location>
        <begin position="270"/>
        <end position="561"/>
    </location>
</feature>
<dbReference type="PROSITE" id="PS51880">
    <property type="entry name" value="TGS"/>
    <property type="match status" value="1"/>
</dbReference>
<evidence type="ECO:0000256" key="7">
    <source>
        <dbReference type="ARBA" id="ARBA00022833"/>
    </source>
</evidence>
<dbReference type="FunFam" id="3.30.980.10:FF:000005">
    <property type="entry name" value="Threonyl-tRNA synthetase, mitochondrial"/>
    <property type="match status" value="1"/>
</dbReference>
<dbReference type="InterPro" id="IPR002314">
    <property type="entry name" value="aa-tRNA-synt_IIb"/>
</dbReference>
<comment type="cofactor">
    <cofactor evidence="13">
        <name>Zn(2+)</name>
        <dbReference type="ChEBI" id="CHEBI:29105"/>
    </cofactor>
    <text evidence="13">Binds 1 zinc ion per subunit.</text>
</comment>
<evidence type="ECO:0000256" key="6">
    <source>
        <dbReference type="ARBA" id="ARBA00022741"/>
    </source>
</evidence>
<dbReference type="InterPro" id="IPR012675">
    <property type="entry name" value="Beta-grasp_dom_sf"/>
</dbReference>
<gene>
    <name evidence="13 16" type="primary">thrS</name>
    <name evidence="16" type="ordered locus">Rmet_1160</name>
</gene>
<evidence type="ECO:0000259" key="14">
    <source>
        <dbReference type="PROSITE" id="PS50862"/>
    </source>
</evidence>
<dbReference type="HOGENOM" id="CLU_008554_0_1_4"/>
<dbReference type="Pfam" id="PF07973">
    <property type="entry name" value="tRNA_SAD"/>
    <property type="match status" value="1"/>
</dbReference>
<name>Q1LP80_CUPMC</name>
<dbReference type="GO" id="GO:0046872">
    <property type="term" value="F:metal ion binding"/>
    <property type="evidence" value="ECO:0007669"/>
    <property type="project" value="UniProtKB-KW"/>
</dbReference>
<dbReference type="GO" id="GO:0005524">
    <property type="term" value="F:ATP binding"/>
    <property type="evidence" value="ECO:0007669"/>
    <property type="project" value="UniProtKB-UniRule"/>
</dbReference>
<dbReference type="InterPro" id="IPR036621">
    <property type="entry name" value="Anticodon-bd_dom_sf"/>
</dbReference>
<dbReference type="SUPFAM" id="SSF52954">
    <property type="entry name" value="Class II aaRS ABD-related"/>
    <property type="match status" value="1"/>
</dbReference>
<dbReference type="EMBL" id="CP000352">
    <property type="protein sequence ID" value="ABF08046.1"/>
    <property type="molecule type" value="Genomic_DNA"/>
</dbReference>
<dbReference type="Gene3D" id="3.30.54.20">
    <property type="match status" value="1"/>
</dbReference>
<dbReference type="InterPro" id="IPR012947">
    <property type="entry name" value="tRNA_SAD"/>
</dbReference>
<dbReference type="InterPro" id="IPR004095">
    <property type="entry name" value="TGS"/>
</dbReference>
<dbReference type="FunFam" id="3.40.50.800:FF:000001">
    <property type="entry name" value="Threonine--tRNA ligase"/>
    <property type="match status" value="1"/>
</dbReference>
<dbReference type="NCBIfam" id="TIGR00418">
    <property type="entry name" value="thrS"/>
    <property type="match status" value="1"/>
</dbReference>
<evidence type="ECO:0000313" key="16">
    <source>
        <dbReference type="EMBL" id="ABF08046.1"/>
    </source>
</evidence>
<dbReference type="EC" id="6.1.1.3" evidence="13"/>
<dbReference type="InterPro" id="IPR047246">
    <property type="entry name" value="ThrRS_anticodon"/>
</dbReference>
<feature type="domain" description="Aminoacyl-transfer RNA synthetases class-II family profile" evidence="14">
    <location>
        <begin position="270"/>
        <end position="561"/>
    </location>
</feature>
<keyword evidence="8 13" id="KW-0067">ATP-binding</keyword>
<keyword evidence="3 13" id="KW-0820">tRNA-binding</keyword>
<dbReference type="CDD" id="cd00860">
    <property type="entry name" value="ThrRS_anticodon"/>
    <property type="match status" value="1"/>
</dbReference>
<evidence type="ECO:0000256" key="10">
    <source>
        <dbReference type="ARBA" id="ARBA00022917"/>
    </source>
</evidence>
<evidence type="ECO:0000313" key="17">
    <source>
        <dbReference type="Proteomes" id="UP000002429"/>
    </source>
</evidence>
<dbReference type="PRINTS" id="PR01047">
    <property type="entry name" value="TRNASYNTHTHR"/>
</dbReference>
<feature type="domain" description="TGS" evidence="15">
    <location>
        <begin position="28"/>
        <end position="89"/>
    </location>
</feature>
<evidence type="ECO:0000256" key="2">
    <source>
        <dbReference type="ARBA" id="ARBA00022490"/>
    </source>
</evidence>
<evidence type="ECO:0000256" key="13">
    <source>
        <dbReference type="HAMAP-Rule" id="MF_00184"/>
    </source>
</evidence>
<dbReference type="STRING" id="266264.Rmet_1160"/>
<keyword evidence="10 13" id="KW-0648">Protein biosynthesis</keyword>
<dbReference type="PANTHER" id="PTHR11451:SF44">
    <property type="entry name" value="THREONINE--TRNA LIGASE, CHLOROPLASTIC_MITOCHONDRIAL 2"/>
    <property type="match status" value="1"/>
</dbReference>
<dbReference type="InterPro" id="IPR002320">
    <property type="entry name" value="Thr-tRNA-ligase_IIa"/>
</dbReference>
<keyword evidence="9 13" id="KW-0694">RNA-binding</keyword>
<dbReference type="PANTHER" id="PTHR11451">
    <property type="entry name" value="THREONINE-TRNA LIGASE"/>
    <property type="match status" value="1"/>
</dbReference>
<dbReference type="CDD" id="cd01667">
    <property type="entry name" value="TGS_ThrRS"/>
    <property type="match status" value="1"/>
</dbReference>
<dbReference type="InterPro" id="IPR012676">
    <property type="entry name" value="TGS-like"/>
</dbReference>
<evidence type="ECO:0000259" key="15">
    <source>
        <dbReference type="PROSITE" id="PS51880"/>
    </source>
</evidence>
<dbReference type="Gene3D" id="3.40.50.800">
    <property type="entry name" value="Anticodon-binding domain"/>
    <property type="match status" value="1"/>
</dbReference>
<keyword evidence="2 13" id="KW-0963">Cytoplasm</keyword>
<dbReference type="GO" id="GO:0000049">
    <property type="term" value="F:tRNA binding"/>
    <property type="evidence" value="ECO:0007669"/>
    <property type="project" value="UniProtKB-KW"/>
</dbReference>
<dbReference type="FunFam" id="3.30.54.20:FF:000002">
    <property type="entry name" value="Threonine--tRNA ligase"/>
    <property type="match status" value="1"/>
</dbReference>
<dbReference type="Gene3D" id="3.30.980.10">
    <property type="entry name" value="Threonyl-trna Synthetase, Chain A, domain 2"/>
    <property type="match status" value="1"/>
</dbReference>
<comment type="similarity">
    <text evidence="1 13">Belongs to the class-II aminoacyl-tRNA synthetase family.</text>
</comment>
<dbReference type="AlphaFoldDB" id="Q1LP80"/>
<dbReference type="Proteomes" id="UP000002429">
    <property type="component" value="Chromosome"/>
</dbReference>
<dbReference type="SMART" id="SM00863">
    <property type="entry name" value="tRNA_SAD"/>
    <property type="match status" value="1"/>
</dbReference>
<evidence type="ECO:0000256" key="3">
    <source>
        <dbReference type="ARBA" id="ARBA00022555"/>
    </source>
</evidence>
<dbReference type="FunFam" id="3.30.930.10:FF:000002">
    <property type="entry name" value="Threonine--tRNA ligase"/>
    <property type="match status" value="1"/>
</dbReference>
<dbReference type="InterPro" id="IPR018163">
    <property type="entry name" value="Thr/Ala-tRNA-synth_IIc_edit"/>
</dbReference>
<comment type="subunit">
    <text evidence="13">Homodimer.</text>
</comment>
<organism evidence="16 17">
    <name type="scientific">Cupriavidus metallidurans (strain ATCC 43123 / DSM 2839 / NBRC 102507 / CH34)</name>
    <name type="common">Ralstonia metallidurans</name>
    <dbReference type="NCBI Taxonomy" id="266264"/>
    <lineage>
        <taxon>Bacteria</taxon>
        <taxon>Pseudomonadati</taxon>
        <taxon>Pseudomonadota</taxon>
        <taxon>Betaproteobacteria</taxon>
        <taxon>Burkholderiales</taxon>
        <taxon>Burkholderiaceae</taxon>
        <taxon>Cupriavidus</taxon>
    </lineage>
</organism>
<feature type="binding site" evidence="13">
    <location>
        <position position="361"/>
    </location>
    <ligand>
        <name>Zn(2+)</name>
        <dbReference type="ChEBI" id="CHEBI:29105"/>
        <note>catalytic</note>
    </ligand>
</feature>
<dbReference type="SUPFAM" id="SSF55681">
    <property type="entry name" value="Class II aaRS and biotin synthetases"/>
    <property type="match status" value="1"/>
</dbReference>
<accession>Q1LP80</accession>
<keyword evidence="4 13" id="KW-0436">Ligase</keyword>
<dbReference type="InterPro" id="IPR004154">
    <property type="entry name" value="Anticodon-bd"/>
</dbReference>
<keyword evidence="6 13" id="KW-0547">Nucleotide-binding</keyword>